<dbReference type="Gramene" id="TraesCAD_scaffold_053450_01G000100.1">
    <property type="protein sequence ID" value="TraesCAD_scaffold_053450_01G000100.1"/>
    <property type="gene ID" value="TraesCAD_scaffold_053450_01G000100"/>
</dbReference>
<dbReference type="Gramene" id="TraesSTA7B03G04167610.1">
    <property type="protein sequence ID" value="TraesSTA7B03G04167610.1.CDS1"/>
    <property type="gene ID" value="TraesSTA7B03G04167610"/>
</dbReference>
<dbReference type="PANTHER" id="PTHR46477">
    <property type="entry name" value="CYSTEINE/HISTIDINE-RICH C1 DOMAIN FAMILY PROTEIN"/>
    <property type="match status" value="1"/>
</dbReference>
<dbReference type="RefSeq" id="XP_044429698.1">
    <property type="nucleotide sequence ID" value="XM_044573763.1"/>
</dbReference>
<name>A0A3B6SMF3_WHEAT</name>
<dbReference type="OMA" id="YLHVACM"/>
<sequence length="278" mass="30589">MKIKKSIVSAPPAPPAEIASHPIHPEHKLLLVTTDDVEFRCDGCKERWAGGRYTCEHYGEQQQHRDCGFDLHIGCALAPDVLEIPLLFEGCAFVLLHEPPPPDPADHRVCDACGEKVLGLVYHCFDRDLDLHPSCARLPQSVDLDGLTFELCRDHVPSRSCVLCKGRRCRRKFLSYRSEWDGEAVYLHVACVKEMAYESLKSGHGSHEGGGKMVVQANKAPSLKVALALKKAQTSTKRFKRFLKIVGFFARVVIGVIFGDPTAMIAAVVEVVFSGGGG</sequence>
<dbReference type="Gramene" id="TraesARI7B03G04120490.1">
    <property type="protein sequence ID" value="TraesARI7B03G04120490.1.CDS1"/>
    <property type="gene ID" value="TraesARI7B03G04120490"/>
</dbReference>
<dbReference type="Gramene" id="TraesCS7B03G0712500.1">
    <property type="protein sequence ID" value="TraesCS7B03G0712500.1.CDS1"/>
    <property type="gene ID" value="TraesCS7B03G0712500"/>
</dbReference>
<dbReference type="Gramene" id="TraesROB_scaffold_077569_01G000100.1">
    <property type="protein sequence ID" value="TraesROB_scaffold_077569_01G000100.1"/>
    <property type="gene ID" value="TraesROB_scaffold_077569_01G000100"/>
</dbReference>
<accession>A0A3B6SMF3</accession>
<dbReference type="AlphaFoldDB" id="A0A3B6SMF3"/>
<dbReference type="SUPFAM" id="SSF57889">
    <property type="entry name" value="Cysteine-rich domain"/>
    <property type="match status" value="2"/>
</dbReference>
<reference evidence="2" key="1">
    <citation type="submission" date="2018-08" db="EMBL/GenBank/DDBJ databases">
        <authorList>
            <person name="Rossello M."/>
        </authorList>
    </citation>
    <scope>NUCLEOTIDE SEQUENCE [LARGE SCALE GENOMIC DNA]</scope>
    <source>
        <strain evidence="2">cv. Chinese Spring</strain>
    </source>
</reference>
<dbReference type="Gramene" id="TraesJAG7B03G04153620.1">
    <property type="protein sequence ID" value="TraesJAG7B03G04153620.1.CDS1"/>
    <property type="gene ID" value="TraesJAG7B03G04153620"/>
</dbReference>
<keyword evidence="1" id="KW-0812">Transmembrane</keyword>
<organism evidence="2">
    <name type="scientific">Triticum aestivum</name>
    <name type="common">Wheat</name>
    <dbReference type="NCBI Taxonomy" id="4565"/>
    <lineage>
        <taxon>Eukaryota</taxon>
        <taxon>Viridiplantae</taxon>
        <taxon>Streptophyta</taxon>
        <taxon>Embryophyta</taxon>
        <taxon>Tracheophyta</taxon>
        <taxon>Spermatophyta</taxon>
        <taxon>Magnoliopsida</taxon>
        <taxon>Liliopsida</taxon>
        <taxon>Poales</taxon>
        <taxon>Poaceae</taxon>
        <taxon>BOP clade</taxon>
        <taxon>Pooideae</taxon>
        <taxon>Triticodae</taxon>
        <taxon>Triticeae</taxon>
        <taxon>Triticinae</taxon>
        <taxon>Triticum</taxon>
    </lineage>
</organism>
<dbReference type="Gramene" id="TraesCS7B02G258600.1">
    <property type="protein sequence ID" value="TraesCS7B02G258600.1.cds1"/>
    <property type="gene ID" value="TraesCS7B02G258600"/>
</dbReference>
<dbReference type="Gramene" id="TraesWEE_scaffold_053721_01G000100.1">
    <property type="protein sequence ID" value="TraesWEE_scaffold_053721_01G000100.1"/>
    <property type="gene ID" value="TraesWEE_scaffold_053721_01G000100"/>
</dbReference>
<dbReference type="KEGG" id="taes:123155611"/>
<keyword evidence="1" id="KW-0472">Membrane</keyword>
<dbReference type="Gramene" id="TraesLDM7B03G04174760.1">
    <property type="protein sequence ID" value="TraesLDM7B03G04174760.1.CDS1"/>
    <property type="gene ID" value="TraesLDM7B03G04174760"/>
</dbReference>
<dbReference type="Gramene" id="TraesJUL7B03G04210470.1">
    <property type="protein sequence ID" value="TraesJUL7B03G04210470.1.CDS1"/>
    <property type="gene ID" value="TraesJUL7B03G04210470"/>
</dbReference>
<dbReference type="OrthoDB" id="609232at2759"/>
<dbReference type="GeneID" id="123155611"/>
<dbReference type="EnsemblPlants" id="TraesCS7B02G258600.1">
    <property type="protein sequence ID" value="TraesCS7B02G258600.1.cds1"/>
    <property type="gene ID" value="TraesCS7B02G258600"/>
</dbReference>
<protein>
    <submittedName>
        <fullName evidence="2">Uncharacterized protein</fullName>
    </submittedName>
</protein>
<dbReference type="PANTHER" id="PTHR46477:SF24">
    <property type="entry name" value="OS08G0404900 PROTEIN"/>
    <property type="match status" value="1"/>
</dbReference>
<feature type="transmembrane region" description="Helical" evidence="1">
    <location>
        <begin position="248"/>
        <end position="273"/>
    </location>
</feature>
<proteinExistence type="predicted"/>
<gene>
    <name evidence="2" type="primary">LOC123155611</name>
</gene>
<dbReference type="Gramene" id="TraesCLE_scaffold_068797_01G000100.1">
    <property type="protein sequence ID" value="TraesCLE_scaffold_068797_01G000100.1"/>
    <property type="gene ID" value="TraesCLE_scaffold_068797_01G000100"/>
</dbReference>
<keyword evidence="3" id="KW-1185">Reference proteome</keyword>
<evidence type="ECO:0000256" key="1">
    <source>
        <dbReference type="SAM" id="Phobius"/>
    </source>
</evidence>
<keyword evidence="1" id="KW-1133">Transmembrane helix</keyword>
<evidence type="ECO:0000313" key="2">
    <source>
        <dbReference type="EnsemblPlants" id="TraesCS7B02G258600.1.cds1"/>
    </source>
</evidence>
<dbReference type="Gramene" id="TraesSYM7B03G04220580.1">
    <property type="protein sequence ID" value="TraesSYM7B03G04220580.1.CDS1"/>
    <property type="gene ID" value="TraesSYM7B03G04220580"/>
</dbReference>
<dbReference type="Proteomes" id="UP000019116">
    <property type="component" value="Chromosome 7B"/>
</dbReference>
<evidence type="ECO:0000313" key="3">
    <source>
        <dbReference type="Proteomes" id="UP000019116"/>
    </source>
</evidence>
<reference evidence="2" key="2">
    <citation type="submission" date="2018-10" db="UniProtKB">
        <authorList>
            <consortium name="EnsemblPlants"/>
        </authorList>
    </citation>
    <scope>IDENTIFICATION</scope>
</reference>
<dbReference type="Gramene" id="TraesNOR7B03G04217520.1">
    <property type="protein sequence ID" value="TraesNOR7B03G04217520.1.CDS1"/>
    <property type="gene ID" value="TraesNOR7B03G04217520"/>
</dbReference>
<dbReference type="Gramene" id="TraesMAC7B03G04166420.1">
    <property type="protein sequence ID" value="TraesMAC7B03G04166420.1.CDS1"/>
    <property type="gene ID" value="TraesMAC7B03G04166420"/>
</dbReference>
<dbReference type="InterPro" id="IPR046349">
    <property type="entry name" value="C1-like_sf"/>
</dbReference>
<dbReference type="Gramene" id="TraesPARA_EIv1.0_2436980.1">
    <property type="protein sequence ID" value="TraesPARA_EIv1.0_2436980.1.CDS1"/>
    <property type="gene ID" value="TraesPARA_EIv1.0_2436980"/>
</dbReference>